<dbReference type="AlphaFoldDB" id="A0A6J6BQE1"/>
<evidence type="ECO:0000313" key="2">
    <source>
        <dbReference type="EMBL" id="CAB4540944.1"/>
    </source>
</evidence>
<feature type="compositionally biased region" description="Acidic residues" evidence="1">
    <location>
        <begin position="256"/>
        <end position="279"/>
    </location>
</feature>
<sequence length="313" mass="33970">MEHLRWLDEPTLRRPTVIAAFTGWNDGGDAASNAVRHLVESWGARALVEFDPEEFTDFATVRPHVRLADGFTRSIVWPTVAAWSASTPGGDVILLLGPEPALRWRLFTEQVIAIAKRFDAGLVITLGALLADVPHTRPVQIIGTATDGELIDRFDLQRSRYEGPTGIVGVLHDACHRAGVDSVSLWAAIPAYASQVPSPKAALALVTRACGLIGSPTPVGRLTLEADEYEQRVTAMVNEDDDLVGYVARLETLAVDDLDDEDEDDDEDDDDTVGGELADDDRGGGFEPIDPSAVDSDELMAEVEQFLRDQPDS</sequence>
<dbReference type="Gene3D" id="3.40.50.10900">
    <property type="entry name" value="PAC-like subunit"/>
    <property type="match status" value="1"/>
</dbReference>
<dbReference type="PIRSF" id="PIRSF028754">
    <property type="entry name" value="UCP028754"/>
    <property type="match status" value="1"/>
</dbReference>
<name>A0A6J6BQE1_9ZZZZ</name>
<dbReference type="InterPro" id="IPR038389">
    <property type="entry name" value="PSMG2_sf"/>
</dbReference>
<dbReference type="InterPro" id="IPR019151">
    <property type="entry name" value="Proteasome_assmbl_chaperone_2"/>
</dbReference>
<dbReference type="EMBL" id="CAEZSR010000006">
    <property type="protein sequence ID" value="CAB4540944.1"/>
    <property type="molecule type" value="Genomic_DNA"/>
</dbReference>
<proteinExistence type="predicted"/>
<dbReference type="SUPFAM" id="SSF159659">
    <property type="entry name" value="Cgl1923-like"/>
    <property type="match status" value="1"/>
</dbReference>
<accession>A0A6J6BQE1</accession>
<reference evidence="2" key="1">
    <citation type="submission" date="2020-05" db="EMBL/GenBank/DDBJ databases">
        <authorList>
            <person name="Chiriac C."/>
            <person name="Salcher M."/>
            <person name="Ghai R."/>
            <person name="Kavagutti S V."/>
        </authorList>
    </citation>
    <scope>NUCLEOTIDE SEQUENCE</scope>
</reference>
<organism evidence="2">
    <name type="scientific">freshwater metagenome</name>
    <dbReference type="NCBI Taxonomy" id="449393"/>
    <lineage>
        <taxon>unclassified sequences</taxon>
        <taxon>metagenomes</taxon>
        <taxon>ecological metagenomes</taxon>
    </lineage>
</organism>
<feature type="region of interest" description="Disordered" evidence="1">
    <location>
        <begin position="256"/>
        <end position="297"/>
    </location>
</feature>
<dbReference type="Pfam" id="PF09754">
    <property type="entry name" value="PAC2"/>
    <property type="match status" value="1"/>
</dbReference>
<protein>
    <submittedName>
        <fullName evidence="2">Unannotated protein</fullName>
    </submittedName>
</protein>
<evidence type="ECO:0000256" key="1">
    <source>
        <dbReference type="SAM" id="MobiDB-lite"/>
    </source>
</evidence>
<gene>
    <name evidence="2" type="ORF">UFOPK1493_00306</name>
</gene>
<dbReference type="InterPro" id="IPR008492">
    <property type="entry name" value="Rv2714-like"/>
</dbReference>